<dbReference type="Gene3D" id="3.30.710.10">
    <property type="entry name" value="Potassium Channel Kv1.1, Chain A"/>
    <property type="match status" value="1"/>
</dbReference>
<feature type="region of interest" description="Disordered" evidence="8">
    <location>
        <begin position="590"/>
        <end position="621"/>
    </location>
</feature>
<dbReference type="Pfam" id="PF00023">
    <property type="entry name" value="Ank"/>
    <property type="match status" value="1"/>
</dbReference>
<dbReference type="Gene3D" id="3.30.40.10">
    <property type="entry name" value="Zinc/RING finger domain, C3HC4 (zinc finger)"/>
    <property type="match status" value="1"/>
</dbReference>
<dbReference type="InterPro" id="IPR011333">
    <property type="entry name" value="SKP1/BTB/POZ_sf"/>
</dbReference>
<feature type="repeat" description="ANK" evidence="6">
    <location>
        <begin position="1002"/>
        <end position="1034"/>
    </location>
</feature>
<feature type="repeat" description="ANK" evidence="6">
    <location>
        <begin position="1037"/>
        <end position="1070"/>
    </location>
</feature>
<gene>
    <name evidence="10" type="ORF">TR149292</name>
</gene>
<evidence type="ECO:0000256" key="4">
    <source>
        <dbReference type="ARBA" id="ARBA00022833"/>
    </source>
</evidence>
<sequence length="1304" mass="143236">MELAPTEESKYVDVATMRARIEFLTSEFSSLSTKYANIKNELDKRSCQCSDSASNFSRNLVQFVASLFDNQQYSDVVFKTKTNLIKAHRFVLEARGARWSEAGEPADSKFIDISYIQEDVARTFVKWLYTGDCEPTTEASDDFLLQLLNLARSFHLPLLTERTETLIIPRISKENFVKIFGSAHESNASNLMDHCLTFVKDIYPAFSASDLAPLSAECLLPLIRKYSSPFHEAARLNRIDVLQLLLTRWNIISSLSVTESVNEFEDKGETPLSLALSLGNFDVASTLLKAGASLSVVLHSDQHSLLQCALLSSNTAAALYLLEHKCQVEAVNPATQDSPLHLLCRGFCSSAPPDHQRRLLEELLLAGANTQILDPSGQSSLHLSILHQNEVAFQVLLANVEYCDVNLLNRDGISPLWLALVAHFVSKPLNDAAIRSLSNLGFAVDLQEGFGQKTGQFVTQLISAGANVDLEMITTVSGIQPPYCWPAPGDTALLAAARHGLEDAVLFLLDIPNIRTDNCSRSTVGESALHLAIESGLANAAYRLAKLGACPNTLRFSASHPEPPSVEQPVEDRFSVAKAKMASPVWDRLPTLPTKQTMNPFGDCSDSEESQEIEGEAEKRSNRLDVILDRRERGNADGDSKESLTGLVHMSVEADRTSKRESPLHLAVRLSMHKLIYLYIQEGGVKGVKCPDWFTVNESGDTVFGLALMNYDSGLAEDLLSAALAQLARVKTDHNEAPSPRDVFDKMTNEMIKIRPQAFGLLQRTIESGSLEGVKFLLKYSIEVNPRFPILTTPTRAPLTSSLTTESLVRDVVHLPLWMALAAHRTDMASILVGHGADVDSWSELSSTGVSLSLLHRAILCGMDDAASFLIDSGCDFLSPLRLSKPAKIPANDQYRFLEDQPTALHLAASVGLPGILSKLLAIPGVDVNAKDDLGRTPLHLAVEENRLHAMEVLLNDSRANLRAHDNRGFTAFRVAMDRHHLTAARSLQQKDSSISLECDNTGRNVLHSSVQTGDRNAIFFLIQIGADMNAPVRDLEALTPLHIGITAGIPEDVLRSMILAGASVSAVTKQKQTGLHLAVLHNQPMLLRCLLENGAPPNAQDTECNTALHLAMKLSNLLCAEFLLSIPETDVTLANFCGQQPLHVLAQHTHTEEGIRDCFFDRRPDVDVNAVDAAGNTPLMLAFAAKNTDFCIYLLGKGASLGNVNLDNWSIFAGGIPSPDFLQLKQILGCLLDEPAWSDNPFCVECFVPFGFKRRKHHCRHCGRVFCNTCSEYEVPIVKYGLNKPVRVCKTCFHFLNNPSIDF</sequence>
<dbReference type="InterPro" id="IPR013083">
    <property type="entry name" value="Znf_RING/FYVE/PHD"/>
</dbReference>
<dbReference type="PROSITE" id="PS50178">
    <property type="entry name" value="ZF_FYVE"/>
    <property type="match status" value="1"/>
</dbReference>
<evidence type="ECO:0000256" key="3">
    <source>
        <dbReference type="ARBA" id="ARBA00022771"/>
    </source>
</evidence>
<keyword evidence="5 6" id="KW-0040">ANK repeat</keyword>
<evidence type="ECO:0000256" key="7">
    <source>
        <dbReference type="PROSITE-ProRule" id="PRU00091"/>
    </source>
</evidence>
<feature type="repeat" description="ANK" evidence="6">
    <location>
        <begin position="900"/>
        <end position="933"/>
    </location>
</feature>
<feature type="repeat" description="ANK" evidence="6">
    <location>
        <begin position="934"/>
        <end position="967"/>
    </location>
</feature>
<keyword evidence="4" id="KW-0862">Zinc</keyword>
<evidence type="ECO:0000256" key="8">
    <source>
        <dbReference type="SAM" id="MobiDB-lite"/>
    </source>
</evidence>
<dbReference type="Pfam" id="PF00651">
    <property type="entry name" value="BTB"/>
    <property type="match status" value="1"/>
</dbReference>
<organism evidence="10">
    <name type="scientific">Schistocephalus solidus</name>
    <name type="common">Tapeworm</name>
    <dbReference type="NCBI Taxonomy" id="70667"/>
    <lineage>
        <taxon>Eukaryota</taxon>
        <taxon>Metazoa</taxon>
        <taxon>Spiralia</taxon>
        <taxon>Lophotrochozoa</taxon>
        <taxon>Platyhelminthes</taxon>
        <taxon>Cestoda</taxon>
        <taxon>Eucestoda</taxon>
        <taxon>Diphyllobothriidea</taxon>
        <taxon>Diphyllobothriidae</taxon>
        <taxon>Schistocephalus</taxon>
    </lineage>
</organism>
<protein>
    <recommendedName>
        <fullName evidence="9">FYVE-type domain-containing protein</fullName>
    </recommendedName>
</protein>
<dbReference type="EMBL" id="GEEE01005491">
    <property type="protein sequence ID" value="JAP57734.1"/>
    <property type="molecule type" value="Transcribed_RNA"/>
</dbReference>
<dbReference type="SUPFAM" id="SSF54695">
    <property type="entry name" value="POZ domain"/>
    <property type="match status" value="1"/>
</dbReference>
<dbReference type="InterPro" id="IPR000210">
    <property type="entry name" value="BTB/POZ_dom"/>
</dbReference>
<feature type="domain" description="FYVE-type" evidence="9">
    <location>
        <begin position="1238"/>
        <end position="1298"/>
    </location>
</feature>
<dbReference type="SUPFAM" id="SSF57903">
    <property type="entry name" value="FYVE/PHD zinc finger"/>
    <property type="match status" value="1"/>
</dbReference>
<keyword evidence="2" id="KW-0677">Repeat</keyword>
<reference evidence="10" key="1">
    <citation type="submission" date="2016-01" db="EMBL/GenBank/DDBJ databases">
        <title>Reference transcriptome for the parasite Schistocephalus solidus: insights into the molecular evolution of parasitism.</title>
        <authorList>
            <person name="Hebert F.O."/>
            <person name="Grambauer S."/>
            <person name="Barber I."/>
            <person name="Landry C.R."/>
            <person name="Aubin-Horth N."/>
        </authorList>
    </citation>
    <scope>NUCLEOTIDE SEQUENCE</scope>
</reference>
<dbReference type="Pfam" id="PF12796">
    <property type="entry name" value="Ank_2"/>
    <property type="match status" value="2"/>
</dbReference>
<evidence type="ECO:0000256" key="5">
    <source>
        <dbReference type="ARBA" id="ARBA00023043"/>
    </source>
</evidence>
<keyword evidence="1" id="KW-0479">Metal-binding</keyword>
<dbReference type="PANTHER" id="PTHR24198:SF165">
    <property type="entry name" value="ANKYRIN REPEAT-CONTAINING PROTEIN-RELATED"/>
    <property type="match status" value="1"/>
</dbReference>
<evidence type="ECO:0000259" key="9">
    <source>
        <dbReference type="PROSITE" id="PS50178"/>
    </source>
</evidence>
<dbReference type="SMART" id="SM00064">
    <property type="entry name" value="FYVE"/>
    <property type="match status" value="1"/>
</dbReference>
<feature type="repeat" description="ANK" evidence="6">
    <location>
        <begin position="1071"/>
        <end position="1103"/>
    </location>
</feature>
<evidence type="ECO:0000256" key="6">
    <source>
        <dbReference type="PROSITE-ProRule" id="PRU00023"/>
    </source>
</evidence>
<feature type="compositionally biased region" description="Acidic residues" evidence="8">
    <location>
        <begin position="605"/>
        <end position="615"/>
    </location>
</feature>
<proteinExistence type="predicted"/>
<feature type="repeat" description="ANK" evidence="6">
    <location>
        <begin position="1175"/>
        <end position="1207"/>
    </location>
</feature>
<evidence type="ECO:0000256" key="2">
    <source>
        <dbReference type="ARBA" id="ARBA00022737"/>
    </source>
</evidence>
<evidence type="ECO:0000313" key="10">
    <source>
        <dbReference type="EMBL" id="JAP57734.1"/>
    </source>
</evidence>
<dbReference type="GO" id="GO:0008270">
    <property type="term" value="F:zinc ion binding"/>
    <property type="evidence" value="ECO:0007669"/>
    <property type="project" value="UniProtKB-KW"/>
</dbReference>
<name>A0A0X3Q1C6_SCHSO</name>
<keyword evidence="3 7" id="KW-0863">Zinc-finger</keyword>
<dbReference type="InterPro" id="IPR011011">
    <property type="entry name" value="Znf_FYVE_PHD"/>
</dbReference>
<dbReference type="InterPro" id="IPR036770">
    <property type="entry name" value="Ankyrin_rpt-contain_sf"/>
</dbReference>
<dbReference type="InterPro" id="IPR017455">
    <property type="entry name" value="Znf_FYVE-rel"/>
</dbReference>
<dbReference type="SMART" id="SM00248">
    <property type="entry name" value="ANK"/>
    <property type="match status" value="21"/>
</dbReference>
<dbReference type="EMBL" id="GEEE01024325">
    <property type="protein sequence ID" value="JAP38900.1"/>
    <property type="molecule type" value="Transcribed_RNA"/>
</dbReference>
<evidence type="ECO:0000256" key="1">
    <source>
        <dbReference type="ARBA" id="ARBA00022723"/>
    </source>
</evidence>
<dbReference type="Gene3D" id="1.25.40.20">
    <property type="entry name" value="Ankyrin repeat-containing domain"/>
    <property type="match status" value="6"/>
</dbReference>
<dbReference type="InterPro" id="IPR000306">
    <property type="entry name" value="Znf_FYVE"/>
</dbReference>
<dbReference type="PROSITE" id="PS50088">
    <property type="entry name" value="ANK_REPEAT"/>
    <property type="match status" value="7"/>
</dbReference>
<dbReference type="PROSITE" id="PS50297">
    <property type="entry name" value="ANK_REP_REGION"/>
    <property type="match status" value="4"/>
</dbReference>
<dbReference type="InterPro" id="IPR002110">
    <property type="entry name" value="Ankyrin_rpt"/>
</dbReference>
<dbReference type="SUPFAM" id="SSF48403">
    <property type="entry name" value="Ankyrin repeat"/>
    <property type="match status" value="2"/>
</dbReference>
<dbReference type="PANTHER" id="PTHR24198">
    <property type="entry name" value="ANKYRIN REPEAT AND PROTEIN KINASE DOMAIN-CONTAINING PROTEIN"/>
    <property type="match status" value="1"/>
</dbReference>
<accession>A0A0X3Q1C6</accession>
<dbReference type="Pfam" id="PF01363">
    <property type="entry name" value="FYVE"/>
    <property type="match status" value="1"/>
</dbReference>
<feature type="repeat" description="ANK" evidence="6">
    <location>
        <begin position="267"/>
        <end position="299"/>
    </location>
</feature>